<dbReference type="PROSITE" id="PS50106">
    <property type="entry name" value="PDZ"/>
    <property type="match status" value="1"/>
</dbReference>
<sequence>MQSRQTRYGALTVASAFVAYLVPMTLFAPVAHSQVRVPAAALVDQAELQRVLQEGADLERNRHWSDALHHYEKGLKAFPGQRSIEERLTLSRVHWDIVRRSHDSSYVGSVNAMSELQSLDLYAEVLLKVHAHYVTTPDWRAVAQRGALFLEVALDEPGFTDRYLPSVTPEQKRAFIAELRRTMAMRVVRSRYEARDAAAAIAHLAAARLGLASSATVCEFTCGALGSLDQYTSFLTAAQLDEVFSQIEGNFVGLGVELKAEDHALLIVNVIKGGPADAAGIKSGDRITEVDRKSMYDITTDQAADMLRGTEGSSVDLLVVGPEARERQVQVRRARVEVPSVEGVQLIDPDYGVGYMRISSFQKTTVADADAALWDLHRQGMRSLIIDVRGNPGGLLTASVELADKFLEKGVIVSTRGRSSQEDFDYQAHAAGTWRMPLVVLIDGDSASASEIFAGAIHDHHRGQVVGETSYGKGSVQGIFPLTGAKSGVRLTTAKFFSPSGQAISDRGVTPDMVVRTVAKPEAVAGGTIAESKEDRVLQAGVQVARQQISQRQ</sequence>
<dbReference type="Gene3D" id="2.30.42.10">
    <property type="match status" value="1"/>
</dbReference>
<keyword evidence="8" id="KW-1185">Reference proteome</keyword>
<dbReference type="GO" id="GO:0004175">
    <property type="term" value="F:endopeptidase activity"/>
    <property type="evidence" value="ECO:0007669"/>
    <property type="project" value="TreeGrafter"/>
</dbReference>
<dbReference type="EC" id="3.4.21.-" evidence="7"/>
<dbReference type="OrthoDB" id="9812068at2"/>
<dbReference type="InterPro" id="IPR001478">
    <property type="entry name" value="PDZ"/>
</dbReference>
<dbReference type="Proteomes" id="UP000317648">
    <property type="component" value="Chromosome"/>
</dbReference>
<evidence type="ECO:0000313" key="8">
    <source>
        <dbReference type="Proteomes" id="UP000317648"/>
    </source>
</evidence>
<dbReference type="SUPFAM" id="SSF50156">
    <property type="entry name" value="PDZ domain-like"/>
    <property type="match status" value="1"/>
</dbReference>
<gene>
    <name evidence="7" type="ORF">Pla8534_41660</name>
</gene>
<dbReference type="CDD" id="cd06782">
    <property type="entry name" value="cpPDZ_CPP-like"/>
    <property type="match status" value="1"/>
</dbReference>
<evidence type="ECO:0000256" key="2">
    <source>
        <dbReference type="ARBA" id="ARBA00022670"/>
    </source>
</evidence>
<dbReference type="EMBL" id="CP036433">
    <property type="protein sequence ID" value="QDU96346.1"/>
    <property type="molecule type" value="Genomic_DNA"/>
</dbReference>
<dbReference type="GO" id="GO:0008236">
    <property type="term" value="F:serine-type peptidase activity"/>
    <property type="evidence" value="ECO:0007669"/>
    <property type="project" value="UniProtKB-KW"/>
</dbReference>
<proteinExistence type="inferred from homology"/>
<dbReference type="GO" id="GO:0030288">
    <property type="term" value="C:outer membrane-bounded periplasmic space"/>
    <property type="evidence" value="ECO:0007669"/>
    <property type="project" value="TreeGrafter"/>
</dbReference>
<dbReference type="PANTHER" id="PTHR32060:SF30">
    <property type="entry name" value="CARBOXY-TERMINAL PROCESSING PROTEASE CTPA"/>
    <property type="match status" value="1"/>
</dbReference>
<dbReference type="Pfam" id="PF17820">
    <property type="entry name" value="PDZ_6"/>
    <property type="match status" value="1"/>
</dbReference>
<dbReference type="KEGG" id="lcre:Pla8534_41660"/>
<dbReference type="CDD" id="cd07560">
    <property type="entry name" value="Peptidase_S41_CPP"/>
    <property type="match status" value="1"/>
</dbReference>
<dbReference type="NCBIfam" id="TIGR00225">
    <property type="entry name" value="prc"/>
    <property type="match status" value="1"/>
</dbReference>
<dbReference type="Gene3D" id="3.30.750.44">
    <property type="match status" value="1"/>
</dbReference>
<keyword evidence="3 5" id="KW-0378">Hydrolase</keyword>
<dbReference type="InterPro" id="IPR036034">
    <property type="entry name" value="PDZ_sf"/>
</dbReference>
<comment type="similarity">
    <text evidence="1 5">Belongs to the peptidase S41A family.</text>
</comment>
<name>A0A518DWY1_9BACT</name>
<evidence type="ECO:0000256" key="3">
    <source>
        <dbReference type="ARBA" id="ARBA00022801"/>
    </source>
</evidence>
<feature type="domain" description="PDZ" evidence="6">
    <location>
        <begin position="248"/>
        <end position="310"/>
    </location>
</feature>
<dbReference type="SMART" id="SM00228">
    <property type="entry name" value="PDZ"/>
    <property type="match status" value="1"/>
</dbReference>
<reference evidence="7 8" key="1">
    <citation type="submission" date="2019-02" db="EMBL/GenBank/DDBJ databases">
        <title>Deep-cultivation of Planctomycetes and their phenomic and genomic characterization uncovers novel biology.</title>
        <authorList>
            <person name="Wiegand S."/>
            <person name="Jogler M."/>
            <person name="Boedeker C."/>
            <person name="Pinto D."/>
            <person name="Vollmers J."/>
            <person name="Rivas-Marin E."/>
            <person name="Kohn T."/>
            <person name="Peeters S.H."/>
            <person name="Heuer A."/>
            <person name="Rast P."/>
            <person name="Oberbeckmann S."/>
            <person name="Bunk B."/>
            <person name="Jeske O."/>
            <person name="Meyerdierks A."/>
            <person name="Storesund J.E."/>
            <person name="Kallscheuer N."/>
            <person name="Luecker S."/>
            <person name="Lage O.M."/>
            <person name="Pohl T."/>
            <person name="Merkel B.J."/>
            <person name="Hornburger P."/>
            <person name="Mueller R.-W."/>
            <person name="Bruemmer F."/>
            <person name="Labrenz M."/>
            <person name="Spormann A.M."/>
            <person name="Op den Camp H."/>
            <person name="Overmann J."/>
            <person name="Amann R."/>
            <person name="Jetten M.S.M."/>
            <person name="Mascher T."/>
            <person name="Medema M.H."/>
            <person name="Devos D.P."/>
            <person name="Kaster A.-K."/>
            <person name="Ovreas L."/>
            <person name="Rohde M."/>
            <person name="Galperin M.Y."/>
            <person name="Jogler C."/>
        </authorList>
    </citation>
    <scope>NUCLEOTIDE SEQUENCE [LARGE SCALE GENOMIC DNA]</scope>
    <source>
        <strain evidence="7 8">Pla85_3_4</strain>
    </source>
</reference>
<accession>A0A518DWY1</accession>
<evidence type="ECO:0000256" key="1">
    <source>
        <dbReference type="ARBA" id="ARBA00009179"/>
    </source>
</evidence>
<evidence type="ECO:0000259" key="6">
    <source>
        <dbReference type="PROSITE" id="PS50106"/>
    </source>
</evidence>
<dbReference type="SUPFAM" id="SSF52096">
    <property type="entry name" value="ClpP/crotonase"/>
    <property type="match status" value="1"/>
</dbReference>
<evidence type="ECO:0000313" key="7">
    <source>
        <dbReference type="EMBL" id="QDU96346.1"/>
    </source>
</evidence>
<dbReference type="RefSeq" id="WP_145054985.1">
    <property type="nucleotide sequence ID" value="NZ_CP036433.1"/>
</dbReference>
<dbReference type="SMART" id="SM00245">
    <property type="entry name" value="TSPc"/>
    <property type="match status" value="1"/>
</dbReference>
<evidence type="ECO:0000256" key="4">
    <source>
        <dbReference type="ARBA" id="ARBA00022825"/>
    </source>
</evidence>
<organism evidence="7 8">
    <name type="scientific">Lignipirellula cremea</name>
    <dbReference type="NCBI Taxonomy" id="2528010"/>
    <lineage>
        <taxon>Bacteria</taxon>
        <taxon>Pseudomonadati</taxon>
        <taxon>Planctomycetota</taxon>
        <taxon>Planctomycetia</taxon>
        <taxon>Pirellulales</taxon>
        <taxon>Pirellulaceae</taxon>
        <taxon>Lignipirellula</taxon>
    </lineage>
</organism>
<dbReference type="InterPro" id="IPR005151">
    <property type="entry name" value="Tail-specific_protease"/>
</dbReference>
<dbReference type="InterPro" id="IPR041489">
    <property type="entry name" value="PDZ_6"/>
</dbReference>
<keyword evidence="4 5" id="KW-0720">Serine protease</keyword>
<protein>
    <submittedName>
        <fullName evidence="7">Putative CtpA-like serine protease</fullName>
        <ecNumber evidence="7">3.4.21.-</ecNumber>
    </submittedName>
</protein>
<dbReference type="Pfam" id="PF03572">
    <property type="entry name" value="Peptidase_S41"/>
    <property type="match status" value="1"/>
</dbReference>
<evidence type="ECO:0000256" key="5">
    <source>
        <dbReference type="RuleBase" id="RU004404"/>
    </source>
</evidence>
<dbReference type="GO" id="GO:0006508">
    <property type="term" value="P:proteolysis"/>
    <property type="evidence" value="ECO:0007669"/>
    <property type="project" value="UniProtKB-KW"/>
</dbReference>
<dbReference type="InterPro" id="IPR004447">
    <property type="entry name" value="Peptidase_S41A"/>
</dbReference>
<dbReference type="InterPro" id="IPR029045">
    <property type="entry name" value="ClpP/crotonase-like_dom_sf"/>
</dbReference>
<dbReference type="Gene3D" id="3.90.226.10">
    <property type="entry name" value="2-enoyl-CoA Hydratase, Chain A, domain 1"/>
    <property type="match status" value="1"/>
</dbReference>
<dbReference type="PANTHER" id="PTHR32060">
    <property type="entry name" value="TAIL-SPECIFIC PROTEASE"/>
    <property type="match status" value="1"/>
</dbReference>
<dbReference type="AlphaFoldDB" id="A0A518DWY1"/>
<dbReference type="GO" id="GO:0007165">
    <property type="term" value="P:signal transduction"/>
    <property type="evidence" value="ECO:0007669"/>
    <property type="project" value="TreeGrafter"/>
</dbReference>
<keyword evidence="2 5" id="KW-0645">Protease</keyword>